<evidence type="ECO:0000313" key="3">
    <source>
        <dbReference type="Proteomes" id="UP001163105"/>
    </source>
</evidence>
<gene>
    <name evidence="2" type="ORF">O9K51_11260</name>
</gene>
<accession>A0AB34FAB8</accession>
<evidence type="ECO:0000313" key="2">
    <source>
        <dbReference type="EMBL" id="KAJ6436198.1"/>
    </source>
</evidence>
<dbReference type="AlphaFoldDB" id="A0AB34FAB8"/>
<dbReference type="EMBL" id="JAQHRD010000027">
    <property type="protein sequence ID" value="KAJ6436198.1"/>
    <property type="molecule type" value="Genomic_DNA"/>
</dbReference>
<keyword evidence="1" id="KW-0175">Coiled coil</keyword>
<comment type="caution">
    <text evidence="2">The sequence shown here is derived from an EMBL/GenBank/DDBJ whole genome shotgun (WGS) entry which is preliminary data.</text>
</comment>
<sequence length="321" mass="36076">MDTNTALTSLLTEYEIGVKQRQDARMHEDKGLEKAQHRTLKGIDDDATDDLSRLEAERDRLLNQVTDFEKDLLALYQDLADREKECSESREATKARKGKETEFYGAKKKQLLQDRDAEDAVHRSALLHEICGGSPFVQQQQQPPTVGSNNCGLIVIGTDRIDTVTERHMVDLDAKADEDHFKSFTDELEKMVRVNLALNPQPGILDNAERELLRGYLANPDNLNETLFRDACRGESLGGGDLAAFKHLITFTHQMSASLKHIALYIQTCLQGDANPSIPSSGDLRKMLLFMQLILPPINRLRIRTAPVEGWNPTSGFIYGQ</sequence>
<feature type="coiled-coil region" evidence="1">
    <location>
        <begin position="44"/>
        <end position="71"/>
    </location>
</feature>
<keyword evidence="2" id="KW-0436">Ligase</keyword>
<evidence type="ECO:0000256" key="1">
    <source>
        <dbReference type="SAM" id="Coils"/>
    </source>
</evidence>
<name>A0AB34FAB8_9HYPO</name>
<reference evidence="2" key="1">
    <citation type="submission" date="2023-01" db="EMBL/GenBank/DDBJ databases">
        <title>The growth and conidiation of Purpureocillium lavendulum are regulated by nitrogen source and histone H3K14 acetylation.</title>
        <authorList>
            <person name="Tang P."/>
            <person name="Han J."/>
            <person name="Zhang C."/>
            <person name="Tang P."/>
            <person name="Qi F."/>
            <person name="Zhang K."/>
            <person name="Liang L."/>
        </authorList>
    </citation>
    <scope>NUCLEOTIDE SEQUENCE</scope>
    <source>
        <strain evidence="2">YMF1.00683</strain>
    </source>
</reference>
<dbReference type="Proteomes" id="UP001163105">
    <property type="component" value="Unassembled WGS sequence"/>
</dbReference>
<organism evidence="2 3">
    <name type="scientific">Purpureocillium lavendulum</name>
    <dbReference type="NCBI Taxonomy" id="1247861"/>
    <lineage>
        <taxon>Eukaryota</taxon>
        <taxon>Fungi</taxon>
        <taxon>Dikarya</taxon>
        <taxon>Ascomycota</taxon>
        <taxon>Pezizomycotina</taxon>
        <taxon>Sordariomycetes</taxon>
        <taxon>Hypocreomycetidae</taxon>
        <taxon>Hypocreales</taxon>
        <taxon>Ophiocordycipitaceae</taxon>
        <taxon>Purpureocillium</taxon>
    </lineage>
</organism>
<protein>
    <submittedName>
        <fullName evidence="2">DNA ligase (ATP)</fullName>
    </submittedName>
</protein>
<dbReference type="GO" id="GO:0016874">
    <property type="term" value="F:ligase activity"/>
    <property type="evidence" value="ECO:0007669"/>
    <property type="project" value="UniProtKB-KW"/>
</dbReference>
<keyword evidence="3" id="KW-1185">Reference proteome</keyword>
<proteinExistence type="predicted"/>